<reference evidence="2" key="5">
    <citation type="submission" date="2015-06" db="UniProtKB">
        <authorList>
            <consortium name="EnsemblFungi"/>
        </authorList>
    </citation>
    <scope>IDENTIFICATION</scope>
    <source>
        <strain evidence="2">ATCC 64411</strain>
    </source>
</reference>
<gene>
    <name evidence="1" type="ORF">MAPG_11782</name>
</gene>
<evidence type="ECO:0000313" key="1">
    <source>
        <dbReference type="EMBL" id="KLU92813.1"/>
    </source>
</evidence>
<name>A0A0C4EG61_MAGP6</name>
<accession>A0A0C4EG61</accession>
<reference evidence="2" key="4">
    <citation type="journal article" date="2015" name="G3 (Bethesda)">
        <title>Genome sequences of three phytopathogenic species of the Magnaporthaceae family of fungi.</title>
        <authorList>
            <person name="Okagaki L.H."/>
            <person name="Nunes C.C."/>
            <person name="Sailsbery J."/>
            <person name="Clay B."/>
            <person name="Brown D."/>
            <person name="John T."/>
            <person name="Oh Y."/>
            <person name="Young N."/>
            <person name="Fitzgerald M."/>
            <person name="Haas B.J."/>
            <person name="Zeng Q."/>
            <person name="Young S."/>
            <person name="Adiconis X."/>
            <person name="Fan L."/>
            <person name="Levin J.Z."/>
            <person name="Mitchell T.K."/>
            <person name="Okubara P.A."/>
            <person name="Farman M.L."/>
            <person name="Kohn L.M."/>
            <person name="Birren B."/>
            <person name="Ma L.-J."/>
            <person name="Dean R.A."/>
        </authorList>
    </citation>
    <scope>NUCLEOTIDE SEQUENCE</scope>
    <source>
        <strain evidence="2">ATCC 64411 / 73-15</strain>
    </source>
</reference>
<evidence type="ECO:0000313" key="2">
    <source>
        <dbReference type="EnsemblFungi" id="MAPG_11782T0"/>
    </source>
</evidence>
<reference evidence="1" key="1">
    <citation type="submission" date="2010-05" db="EMBL/GenBank/DDBJ databases">
        <title>The Genome Sequence of Magnaporthe poae strain ATCC 64411.</title>
        <authorList>
            <consortium name="The Broad Institute Genome Sequencing Platform"/>
            <consortium name="Broad Institute Genome Sequencing Center for Infectious Disease"/>
            <person name="Ma L.-J."/>
            <person name="Dead R."/>
            <person name="Young S."/>
            <person name="Zeng Q."/>
            <person name="Koehrsen M."/>
            <person name="Alvarado L."/>
            <person name="Berlin A."/>
            <person name="Chapman S.B."/>
            <person name="Chen Z."/>
            <person name="Freedman E."/>
            <person name="Gellesch M."/>
            <person name="Goldberg J."/>
            <person name="Griggs A."/>
            <person name="Gujja S."/>
            <person name="Heilman E.R."/>
            <person name="Heiman D."/>
            <person name="Hepburn T."/>
            <person name="Howarth C."/>
            <person name="Jen D."/>
            <person name="Larson L."/>
            <person name="Mehta T."/>
            <person name="Neiman D."/>
            <person name="Pearson M."/>
            <person name="Roberts A."/>
            <person name="Saif S."/>
            <person name="Shea T."/>
            <person name="Shenoy N."/>
            <person name="Sisk P."/>
            <person name="Stolte C."/>
            <person name="Sykes S."/>
            <person name="Walk T."/>
            <person name="White J."/>
            <person name="Yandava C."/>
            <person name="Haas B."/>
            <person name="Nusbaum C."/>
            <person name="Birren B."/>
        </authorList>
    </citation>
    <scope>NUCLEOTIDE SEQUENCE</scope>
    <source>
        <strain evidence="1">ATCC 64411</strain>
    </source>
</reference>
<dbReference type="AlphaFoldDB" id="A0A0C4EG61"/>
<keyword evidence="3" id="KW-1185">Reference proteome</keyword>
<proteinExistence type="predicted"/>
<reference evidence="1" key="3">
    <citation type="submission" date="2011-03" db="EMBL/GenBank/DDBJ databases">
        <title>Annotation of Magnaporthe poae ATCC 64411.</title>
        <authorList>
            <person name="Ma L.-J."/>
            <person name="Dead R."/>
            <person name="Young S.K."/>
            <person name="Zeng Q."/>
            <person name="Gargeya S."/>
            <person name="Fitzgerald M."/>
            <person name="Haas B."/>
            <person name="Abouelleil A."/>
            <person name="Alvarado L."/>
            <person name="Arachchi H.M."/>
            <person name="Berlin A."/>
            <person name="Brown A."/>
            <person name="Chapman S.B."/>
            <person name="Chen Z."/>
            <person name="Dunbar C."/>
            <person name="Freedman E."/>
            <person name="Gearin G."/>
            <person name="Gellesch M."/>
            <person name="Goldberg J."/>
            <person name="Griggs A."/>
            <person name="Gujja S."/>
            <person name="Heiman D."/>
            <person name="Howarth C."/>
            <person name="Larson L."/>
            <person name="Lui A."/>
            <person name="MacDonald P.J.P."/>
            <person name="Mehta T."/>
            <person name="Montmayeur A."/>
            <person name="Murphy C."/>
            <person name="Neiman D."/>
            <person name="Pearson M."/>
            <person name="Priest M."/>
            <person name="Roberts A."/>
            <person name="Saif S."/>
            <person name="Shea T."/>
            <person name="Shenoy N."/>
            <person name="Sisk P."/>
            <person name="Stolte C."/>
            <person name="Sykes S."/>
            <person name="Yandava C."/>
            <person name="Wortman J."/>
            <person name="Nusbaum C."/>
            <person name="Birren B."/>
        </authorList>
    </citation>
    <scope>NUCLEOTIDE SEQUENCE</scope>
    <source>
        <strain evidence="1">ATCC 64411</strain>
    </source>
</reference>
<dbReference type="EnsemblFungi" id="MAPG_11782T0">
    <property type="protein sequence ID" value="MAPG_11782T0"/>
    <property type="gene ID" value="MAPG_11782"/>
</dbReference>
<dbReference type="Proteomes" id="UP000011715">
    <property type="component" value="Unassembled WGS sequence"/>
</dbReference>
<organism evidence="2 3">
    <name type="scientific">Magnaporthiopsis poae (strain ATCC 64411 / 73-15)</name>
    <name type="common">Kentucky bluegrass fungus</name>
    <name type="synonym">Magnaporthe poae</name>
    <dbReference type="NCBI Taxonomy" id="644358"/>
    <lineage>
        <taxon>Eukaryota</taxon>
        <taxon>Fungi</taxon>
        <taxon>Dikarya</taxon>
        <taxon>Ascomycota</taxon>
        <taxon>Pezizomycotina</taxon>
        <taxon>Sordariomycetes</taxon>
        <taxon>Sordariomycetidae</taxon>
        <taxon>Magnaporthales</taxon>
        <taxon>Magnaporthaceae</taxon>
        <taxon>Magnaporthiopsis</taxon>
    </lineage>
</organism>
<evidence type="ECO:0000313" key="3">
    <source>
        <dbReference type="Proteomes" id="UP000011715"/>
    </source>
</evidence>
<sequence>RRGEAAKIMLLCRTPRFTLPRSLSLLLHTWVDRSIAGLQEYVPISFTCFFLHLVVAMHLHGTPDTMPKSFVAKARGIMITFPQVPCDKRHCRICTVCTVRWTNAGPKRHSKTATLSSERPRAWFHVSFLPCPPSVPVSFYSGQCLALHGRRDRSGQVLLESIPNPQHRRRHPFFLPHPTPRLSGCRGEIVIGRWHSRRQ</sequence>
<protein>
    <submittedName>
        <fullName evidence="1 2">Uncharacterized protein</fullName>
    </submittedName>
</protein>
<reference evidence="3" key="2">
    <citation type="submission" date="2010-05" db="EMBL/GenBank/DDBJ databases">
        <title>The genome sequence of Magnaporthe poae strain ATCC 64411.</title>
        <authorList>
            <person name="Ma L.-J."/>
            <person name="Dead R."/>
            <person name="Young S."/>
            <person name="Zeng Q."/>
            <person name="Koehrsen M."/>
            <person name="Alvarado L."/>
            <person name="Berlin A."/>
            <person name="Chapman S.B."/>
            <person name="Chen Z."/>
            <person name="Freedman E."/>
            <person name="Gellesch M."/>
            <person name="Goldberg J."/>
            <person name="Griggs A."/>
            <person name="Gujja S."/>
            <person name="Heilman E.R."/>
            <person name="Heiman D."/>
            <person name="Hepburn T."/>
            <person name="Howarth C."/>
            <person name="Jen D."/>
            <person name="Larson L."/>
            <person name="Mehta T."/>
            <person name="Neiman D."/>
            <person name="Pearson M."/>
            <person name="Roberts A."/>
            <person name="Saif S."/>
            <person name="Shea T."/>
            <person name="Shenoy N."/>
            <person name="Sisk P."/>
            <person name="Stolte C."/>
            <person name="Sykes S."/>
            <person name="Walk T."/>
            <person name="White J."/>
            <person name="Yandava C."/>
            <person name="Haas B."/>
            <person name="Nusbaum C."/>
            <person name="Birren B."/>
        </authorList>
    </citation>
    <scope>NUCLEOTIDE SEQUENCE [LARGE SCALE GENOMIC DNA]</scope>
    <source>
        <strain evidence="3">ATCC 64411 / 73-15</strain>
    </source>
</reference>
<dbReference type="EMBL" id="ADBL01002917">
    <property type="status" value="NOT_ANNOTATED_CDS"/>
    <property type="molecule type" value="Genomic_DNA"/>
</dbReference>
<dbReference type="VEuPathDB" id="FungiDB:MAPG_11782"/>
<dbReference type="EMBL" id="GL876994">
    <property type="protein sequence ID" value="KLU92813.1"/>
    <property type="molecule type" value="Genomic_DNA"/>
</dbReference>